<dbReference type="Proteomes" id="UP000194127">
    <property type="component" value="Unassembled WGS sequence"/>
</dbReference>
<gene>
    <name evidence="3" type="ORF">POSPLADRAFT_1059672</name>
</gene>
<dbReference type="InterPro" id="IPR051019">
    <property type="entry name" value="VLCFA-Steroid_DH"/>
</dbReference>
<dbReference type="InterPro" id="IPR002347">
    <property type="entry name" value="SDR_fam"/>
</dbReference>
<dbReference type="SUPFAM" id="SSF51735">
    <property type="entry name" value="NAD(P)-binding Rossmann-fold domains"/>
    <property type="match status" value="1"/>
</dbReference>
<reference evidence="3 4" key="1">
    <citation type="submission" date="2017-04" db="EMBL/GenBank/DDBJ databases">
        <title>Genome Sequence of the Model Brown-Rot Fungus Postia placenta SB12.</title>
        <authorList>
            <consortium name="DOE Joint Genome Institute"/>
            <person name="Gaskell J."/>
            <person name="Kersten P."/>
            <person name="Larrondo L.F."/>
            <person name="Canessa P."/>
            <person name="Martinez D."/>
            <person name="Hibbett D."/>
            <person name="Schmoll M."/>
            <person name="Kubicek C.P."/>
            <person name="Martinez A.T."/>
            <person name="Yadav J."/>
            <person name="Master E."/>
            <person name="Magnuson J.K."/>
            <person name="James T."/>
            <person name="Yaver D."/>
            <person name="Berka R."/>
            <person name="Labutti K."/>
            <person name="Lipzen A."/>
            <person name="Aerts A."/>
            <person name="Barry K."/>
            <person name="Henrissat B."/>
            <person name="Blanchette R."/>
            <person name="Grigoriev I."/>
            <person name="Cullen D."/>
        </authorList>
    </citation>
    <scope>NUCLEOTIDE SEQUENCE [LARGE SCALE GENOMIC DNA]</scope>
    <source>
        <strain evidence="3 4">MAD-698-R-SB12</strain>
    </source>
</reference>
<dbReference type="GO" id="GO:0005783">
    <property type="term" value="C:endoplasmic reticulum"/>
    <property type="evidence" value="ECO:0007669"/>
    <property type="project" value="TreeGrafter"/>
</dbReference>
<dbReference type="EMBL" id="KZ110602">
    <property type="protein sequence ID" value="OSX59482.1"/>
    <property type="molecule type" value="Genomic_DNA"/>
</dbReference>
<dbReference type="InterPro" id="IPR036291">
    <property type="entry name" value="NAD(P)-bd_dom_sf"/>
</dbReference>
<dbReference type="PANTHER" id="PTHR43899:SF13">
    <property type="entry name" value="RH59310P"/>
    <property type="match status" value="1"/>
</dbReference>
<evidence type="ECO:0000256" key="2">
    <source>
        <dbReference type="ARBA" id="ARBA00023002"/>
    </source>
</evidence>
<dbReference type="GO" id="GO:0016491">
    <property type="term" value="F:oxidoreductase activity"/>
    <property type="evidence" value="ECO:0007669"/>
    <property type="project" value="UniProtKB-KW"/>
</dbReference>
<dbReference type="OrthoDB" id="47007at2759"/>
<organism evidence="3 4">
    <name type="scientific">Postia placenta MAD-698-R-SB12</name>
    <dbReference type="NCBI Taxonomy" id="670580"/>
    <lineage>
        <taxon>Eukaryota</taxon>
        <taxon>Fungi</taxon>
        <taxon>Dikarya</taxon>
        <taxon>Basidiomycota</taxon>
        <taxon>Agaricomycotina</taxon>
        <taxon>Agaricomycetes</taxon>
        <taxon>Polyporales</taxon>
        <taxon>Adustoporiaceae</taxon>
        <taxon>Rhodonia</taxon>
    </lineage>
</organism>
<dbReference type="STRING" id="670580.A0A1X6MTD0"/>
<dbReference type="PANTHER" id="PTHR43899">
    <property type="entry name" value="RH59310P"/>
    <property type="match status" value="1"/>
</dbReference>
<protein>
    <recommendedName>
        <fullName evidence="5">NAD(P)-binding protein</fullName>
    </recommendedName>
</protein>
<sequence length="310" mass="33786">MVVFSDAITLVGLLSLASLSYRFFSTVWLYLLRPSTVHHYLHGPSPYALVTGASDGIGKATALELSRKGFNLILHGRNEEKVKKVASEIRAQGSRDVRYFIADAAQGGHNFANLVQPYKDLNITLLINNVGGTHMHGERIDGVPESHLQDTVNWSDMFGLFLTRALLPQLRQSATHGPVMVQFVGSITADIFPPRLAVYAASKAFLRTLSRSLENDEKVWGTPTGVKFAYLTVGEVQTNGQPCEETIMSPSADTFAKALVAKVGCGQKAYAPYMPHALGQWVLSILPEGIADSFVADSMTRALALHKKSI</sequence>
<accession>A0A1X6MTD0</accession>
<keyword evidence="4" id="KW-1185">Reference proteome</keyword>
<evidence type="ECO:0008006" key="5">
    <source>
        <dbReference type="Google" id="ProtNLM"/>
    </source>
</evidence>
<evidence type="ECO:0000313" key="4">
    <source>
        <dbReference type="Proteomes" id="UP000194127"/>
    </source>
</evidence>
<dbReference type="GeneID" id="36326134"/>
<dbReference type="AlphaFoldDB" id="A0A1X6MTD0"/>
<evidence type="ECO:0000313" key="3">
    <source>
        <dbReference type="EMBL" id="OSX59482.1"/>
    </source>
</evidence>
<dbReference type="Gene3D" id="3.40.50.720">
    <property type="entry name" value="NAD(P)-binding Rossmann-like Domain"/>
    <property type="match status" value="1"/>
</dbReference>
<keyword evidence="2" id="KW-0560">Oxidoreductase</keyword>
<proteinExistence type="inferred from homology"/>
<dbReference type="Pfam" id="PF00106">
    <property type="entry name" value="adh_short"/>
    <property type="match status" value="1"/>
</dbReference>
<dbReference type="PRINTS" id="PR00081">
    <property type="entry name" value="GDHRDH"/>
</dbReference>
<comment type="similarity">
    <text evidence="1">Belongs to the short-chain dehydrogenases/reductases (SDR) family.</text>
</comment>
<evidence type="ECO:0000256" key="1">
    <source>
        <dbReference type="ARBA" id="ARBA00006484"/>
    </source>
</evidence>
<dbReference type="RefSeq" id="XP_024336276.1">
    <property type="nucleotide sequence ID" value="XM_024481184.1"/>
</dbReference>
<name>A0A1X6MTD0_9APHY</name>